<gene>
    <name evidence="1" type="ORF">BJ982_002716</name>
</gene>
<dbReference type="Proteomes" id="UP000542210">
    <property type="component" value="Unassembled WGS sequence"/>
</dbReference>
<keyword evidence="2" id="KW-1185">Reference proteome</keyword>
<organism evidence="1 2">
    <name type="scientific">Sphaerisporangium siamense</name>
    <dbReference type="NCBI Taxonomy" id="795645"/>
    <lineage>
        <taxon>Bacteria</taxon>
        <taxon>Bacillati</taxon>
        <taxon>Actinomycetota</taxon>
        <taxon>Actinomycetes</taxon>
        <taxon>Streptosporangiales</taxon>
        <taxon>Streptosporangiaceae</taxon>
        <taxon>Sphaerisporangium</taxon>
    </lineage>
</organism>
<proteinExistence type="predicted"/>
<dbReference type="AlphaFoldDB" id="A0A7W7D6M5"/>
<evidence type="ECO:0008006" key="3">
    <source>
        <dbReference type="Google" id="ProtNLM"/>
    </source>
</evidence>
<protein>
    <recommendedName>
        <fullName evidence="3">HEAT repeat domain-containing protein</fullName>
    </recommendedName>
</protein>
<evidence type="ECO:0000313" key="1">
    <source>
        <dbReference type="EMBL" id="MBB4701172.1"/>
    </source>
</evidence>
<comment type="caution">
    <text evidence="1">The sequence shown here is derived from an EMBL/GenBank/DDBJ whole genome shotgun (WGS) entry which is preliminary data.</text>
</comment>
<sequence>MKWVWRELAVLNGDGSAVPALLSALLNGTHAEREDAFRALCTRVVNQGDLYSSAAAATDVILQELSTNSEITENAWLLLHEIFRGASYGRTVSIEGCEWDIEDYCRSRILHSVELIDASLADMSDEAYTYAMLLLGSMGEITRVTVPILEREAATSKGRRRGAACDALEVAEELWAENHEDSGGH</sequence>
<dbReference type="RefSeq" id="WP_184880077.1">
    <property type="nucleotide sequence ID" value="NZ_BOOV01000027.1"/>
</dbReference>
<reference evidence="1 2" key="1">
    <citation type="submission" date="2020-08" db="EMBL/GenBank/DDBJ databases">
        <title>Sequencing the genomes of 1000 actinobacteria strains.</title>
        <authorList>
            <person name="Klenk H.-P."/>
        </authorList>
    </citation>
    <scope>NUCLEOTIDE SEQUENCE [LARGE SCALE GENOMIC DNA]</scope>
    <source>
        <strain evidence="1 2">DSM 45784</strain>
    </source>
</reference>
<accession>A0A7W7D6M5</accession>
<evidence type="ECO:0000313" key="2">
    <source>
        <dbReference type="Proteomes" id="UP000542210"/>
    </source>
</evidence>
<name>A0A7W7D6M5_9ACTN</name>
<dbReference type="EMBL" id="JACHND010000001">
    <property type="protein sequence ID" value="MBB4701172.1"/>
    <property type="molecule type" value="Genomic_DNA"/>
</dbReference>